<feature type="region of interest" description="Disordered" evidence="1">
    <location>
        <begin position="331"/>
        <end position="369"/>
    </location>
</feature>
<evidence type="ECO:0000313" key="3">
    <source>
        <dbReference type="EMBL" id="CCM00660.1"/>
    </source>
</evidence>
<keyword evidence="2" id="KW-1133">Transmembrane helix</keyword>
<keyword evidence="2" id="KW-0472">Membrane</keyword>
<feature type="compositionally biased region" description="Polar residues" evidence="1">
    <location>
        <begin position="262"/>
        <end position="284"/>
    </location>
</feature>
<protein>
    <recommendedName>
        <fullName evidence="5">Mid2 domain-containing protein</fullName>
    </recommendedName>
</protein>
<dbReference type="RefSeq" id="XP_012179943.1">
    <property type="nucleotide sequence ID" value="XM_012324553.1"/>
</dbReference>
<dbReference type="Gene3D" id="2.60.120.260">
    <property type="entry name" value="Galactose-binding domain-like"/>
    <property type="match status" value="1"/>
</dbReference>
<dbReference type="InParanoid" id="J4GN19"/>
<evidence type="ECO:0000256" key="2">
    <source>
        <dbReference type="SAM" id="Phobius"/>
    </source>
</evidence>
<name>J4GN19_9APHY</name>
<organism evidence="3 4">
    <name type="scientific">Fibroporia radiculosa</name>
    <dbReference type="NCBI Taxonomy" id="599839"/>
    <lineage>
        <taxon>Eukaryota</taxon>
        <taxon>Fungi</taxon>
        <taxon>Dikarya</taxon>
        <taxon>Basidiomycota</taxon>
        <taxon>Agaricomycotina</taxon>
        <taxon>Agaricomycetes</taxon>
        <taxon>Polyporales</taxon>
        <taxon>Fibroporiaceae</taxon>
        <taxon>Fibroporia</taxon>
    </lineage>
</organism>
<dbReference type="GeneID" id="24095571"/>
<dbReference type="EMBL" id="HE796998">
    <property type="protein sequence ID" value="CCM00660.1"/>
    <property type="molecule type" value="Genomic_DNA"/>
</dbReference>
<feature type="transmembrane region" description="Helical" evidence="2">
    <location>
        <begin position="188"/>
        <end position="210"/>
    </location>
</feature>
<gene>
    <name evidence="3" type="ORF">FIBRA_02698</name>
</gene>
<sequence>MSASGGNNVVLVSVTSSDLSLDNSWNFLSSGSETVAIATSAASGSLKFSGGFCSSDLSELQSRALQHAGTQVGVYGLLAPQQPVMSTYSIDGSTPYTYTTPADGSNGTSQTSFGFFVSPELNAGEHTLVFNATNATATAAFTVQYLLYVTSVKPTGSGVSMTSGSLGPQSTTIIVTESGGSSTPVGPIVGGVVGGVAGLVIFALLGYFLYMRRRRGQAYFYQSAAVKDMLDNEGKPIVEPYPIQAIVAPSFPQPSGHMPKGSVTNMSPPSEIGQSSTYRPQSIHASSSAAGSSSGSRPSLTLHMASVPVFSSPNQANSKAAEAGLLSIAQPTNYHSDSGMRFGASGEPSSSSRPAHDVPVDVPPSYSEN</sequence>
<evidence type="ECO:0008006" key="5">
    <source>
        <dbReference type="Google" id="ProtNLM"/>
    </source>
</evidence>
<feature type="region of interest" description="Disordered" evidence="1">
    <location>
        <begin position="249"/>
        <end position="298"/>
    </location>
</feature>
<feature type="compositionally biased region" description="Low complexity" evidence="1">
    <location>
        <begin position="285"/>
        <end position="296"/>
    </location>
</feature>
<proteinExistence type="predicted"/>
<evidence type="ECO:0000256" key="1">
    <source>
        <dbReference type="SAM" id="MobiDB-lite"/>
    </source>
</evidence>
<dbReference type="AlphaFoldDB" id="J4GN19"/>
<dbReference type="OrthoDB" id="3265734at2759"/>
<dbReference type="HOGENOM" id="CLU_063909_0_0_1"/>
<dbReference type="Proteomes" id="UP000006352">
    <property type="component" value="Unassembled WGS sequence"/>
</dbReference>
<keyword evidence="2" id="KW-0812">Transmembrane</keyword>
<reference evidence="3 4" key="1">
    <citation type="journal article" date="2012" name="Appl. Environ. Microbiol.">
        <title>Short-read sequencing for genomic analysis of the brown rot fungus Fibroporia radiculosa.</title>
        <authorList>
            <person name="Tang J.D."/>
            <person name="Perkins A.D."/>
            <person name="Sonstegard T.S."/>
            <person name="Schroeder S.G."/>
            <person name="Burgess S.C."/>
            <person name="Diehl S.V."/>
        </authorList>
    </citation>
    <scope>NUCLEOTIDE SEQUENCE [LARGE SCALE GENOMIC DNA]</scope>
    <source>
        <strain evidence="3 4">TFFH 294</strain>
    </source>
</reference>
<evidence type="ECO:0000313" key="4">
    <source>
        <dbReference type="Proteomes" id="UP000006352"/>
    </source>
</evidence>
<dbReference type="STRING" id="599839.J4GN19"/>
<accession>J4GN19</accession>
<keyword evidence="4" id="KW-1185">Reference proteome</keyword>